<accession>A0A830GRA9</accession>
<gene>
    <name evidence="1" type="ORF">GCM10007981_02820</name>
</gene>
<protein>
    <submittedName>
        <fullName evidence="1">Uncharacterized protein</fullName>
    </submittedName>
</protein>
<dbReference type="AlphaFoldDB" id="A0A830GRA9"/>
<evidence type="ECO:0000313" key="2">
    <source>
        <dbReference type="Proteomes" id="UP000610960"/>
    </source>
</evidence>
<reference evidence="1" key="2">
    <citation type="submission" date="2020-09" db="EMBL/GenBank/DDBJ databases">
        <authorList>
            <person name="Sun Q."/>
            <person name="Ohkuma M."/>
        </authorList>
    </citation>
    <scope>NUCLEOTIDE SEQUENCE</scope>
    <source>
        <strain evidence="1">JCM 10088</strain>
    </source>
</reference>
<keyword evidence="2" id="KW-1185">Reference proteome</keyword>
<organism evidence="1 2">
    <name type="scientific">Thermocladium modestius</name>
    <dbReference type="NCBI Taxonomy" id="62609"/>
    <lineage>
        <taxon>Archaea</taxon>
        <taxon>Thermoproteota</taxon>
        <taxon>Thermoprotei</taxon>
        <taxon>Thermoproteales</taxon>
        <taxon>Thermoproteaceae</taxon>
        <taxon>Thermocladium</taxon>
    </lineage>
</organism>
<name>A0A830GRA9_9CREN</name>
<proteinExistence type="predicted"/>
<comment type="caution">
    <text evidence="1">The sequence shown here is derived from an EMBL/GenBank/DDBJ whole genome shotgun (WGS) entry which is preliminary data.</text>
</comment>
<dbReference type="EMBL" id="BMNL01000001">
    <property type="protein sequence ID" value="GGP19378.1"/>
    <property type="molecule type" value="Genomic_DNA"/>
</dbReference>
<sequence>MWLRGWGDLNLQSWELRFVLDAVGFVMAITMPPSSCLGGAEWPSLLPGSEERGGAFKWEAT</sequence>
<reference evidence="1" key="1">
    <citation type="journal article" date="2014" name="Int. J. Syst. Evol. Microbiol.">
        <title>Complete genome sequence of Corynebacterium casei LMG S-19264T (=DSM 44701T), isolated from a smear-ripened cheese.</title>
        <authorList>
            <consortium name="US DOE Joint Genome Institute (JGI-PGF)"/>
            <person name="Walter F."/>
            <person name="Albersmeier A."/>
            <person name="Kalinowski J."/>
            <person name="Ruckert C."/>
        </authorList>
    </citation>
    <scope>NUCLEOTIDE SEQUENCE</scope>
    <source>
        <strain evidence="1">JCM 10088</strain>
    </source>
</reference>
<dbReference type="Proteomes" id="UP000610960">
    <property type="component" value="Unassembled WGS sequence"/>
</dbReference>
<evidence type="ECO:0000313" key="1">
    <source>
        <dbReference type="EMBL" id="GGP19378.1"/>
    </source>
</evidence>